<proteinExistence type="predicted"/>
<dbReference type="SMART" id="SM00248">
    <property type="entry name" value="ANK"/>
    <property type="match status" value="4"/>
</dbReference>
<organism evidence="1 2">
    <name type="scientific">Penicillium nalgiovense</name>
    <dbReference type="NCBI Taxonomy" id="60175"/>
    <lineage>
        <taxon>Eukaryota</taxon>
        <taxon>Fungi</taxon>
        <taxon>Dikarya</taxon>
        <taxon>Ascomycota</taxon>
        <taxon>Pezizomycotina</taxon>
        <taxon>Eurotiomycetes</taxon>
        <taxon>Eurotiomycetidae</taxon>
        <taxon>Eurotiales</taxon>
        <taxon>Aspergillaceae</taxon>
        <taxon>Penicillium</taxon>
    </lineage>
</organism>
<dbReference type="InterPro" id="IPR002110">
    <property type="entry name" value="Ankyrin_rpt"/>
</dbReference>
<accession>A0A1V6Z5B9</accession>
<comment type="caution">
    <text evidence="1">The sequence shown here is derived from an EMBL/GenBank/DDBJ whole genome shotgun (WGS) entry which is preliminary data.</text>
</comment>
<name>A0A1V6Z5B9_PENNA</name>
<dbReference type="PANTHER" id="PTHR46224">
    <property type="entry name" value="ANKYRIN REPEAT FAMILY PROTEIN"/>
    <property type="match status" value="1"/>
</dbReference>
<evidence type="ECO:0000313" key="2">
    <source>
        <dbReference type="Proteomes" id="UP000191691"/>
    </source>
</evidence>
<dbReference type="Proteomes" id="UP000191691">
    <property type="component" value="Unassembled WGS sequence"/>
</dbReference>
<evidence type="ECO:0000313" key="1">
    <source>
        <dbReference type="EMBL" id="OQE94860.1"/>
    </source>
</evidence>
<dbReference type="EMBL" id="MOOB01000003">
    <property type="protein sequence ID" value="OQE94860.1"/>
    <property type="molecule type" value="Genomic_DNA"/>
</dbReference>
<dbReference type="Pfam" id="PF12796">
    <property type="entry name" value="Ank_2"/>
    <property type="match status" value="1"/>
</dbReference>
<dbReference type="InterPro" id="IPR036770">
    <property type="entry name" value="Ankyrin_rpt-contain_sf"/>
</dbReference>
<gene>
    <name evidence="1" type="ORF">PENNAL_c0003G03290</name>
</gene>
<dbReference type="Gene3D" id="1.25.40.20">
    <property type="entry name" value="Ankyrin repeat-containing domain"/>
    <property type="match status" value="1"/>
</dbReference>
<dbReference type="AlphaFoldDB" id="A0A1V6Z5B9"/>
<reference evidence="2" key="1">
    <citation type="journal article" date="2017" name="Nat. Microbiol.">
        <title>Global analysis of biosynthetic gene clusters reveals vast potential of secondary metabolite production in Penicillium species.</title>
        <authorList>
            <person name="Nielsen J.C."/>
            <person name="Grijseels S."/>
            <person name="Prigent S."/>
            <person name="Ji B."/>
            <person name="Dainat J."/>
            <person name="Nielsen K.F."/>
            <person name="Frisvad J.C."/>
            <person name="Workman M."/>
            <person name="Nielsen J."/>
        </authorList>
    </citation>
    <scope>NUCLEOTIDE SEQUENCE [LARGE SCALE GENOMIC DNA]</scope>
    <source>
        <strain evidence="2">IBT 13039</strain>
    </source>
</reference>
<dbReference type="PANTHER" id="PTHR46224:SF64">
    <property type="entry name" value="IQ MOTIF AND ANKYRIN REPEAT DOMAIN-CONTAINING PROTEIN 1"/>
    <property type="match status" value="1"/>
</dbReference>
<protein>
    <submittedName>
        <fullName evidence="1">Uncharacterized protein</fullName>
    </submittedName>
</protein>
<keyword evidence="2" id="KW-1185">Reference proteome</keyword>
<dbReference type="SUPFAM" id="SSF48403">
    <property type="entry name" value="Ankyrin repeat"/>
    <property type="match status" value="1"/>
</dbReference>
<dbReference type="InterPro" id="IPR051616">
    <property type="entry name" value="Cul2-RING_E3_ligase_SR"/>
</dbReference>
<sequence length="252" mass="27990">MAPLDQLPSELLFLVAEDLPKEKGINSLTQTNRNLCSRLQFFLYQRNIKYHQISALLWAARNGYTNLTVILIAAGGNIAGFETTEEKIGLSKDPQNPLLFAAQGRHILTLKTMLSETRPGQACSPAQRRTVLHWAIHSRDHELVVLMIDYKSSLDPAGYGPFSALGAAVASGYDSIIPCLLKEGAQPGYWENPCPIANAIYTNQRQVVELLLKHGVRLVSDRVLCDIVSRNDNDLYELLVKYNALEVDVFGP</sequence>
<dbReference type="STRING" id="60175.A0A1V6Z5B9"/>